<reference evidence="1 2" key="1">
    <citation type="submission" date="2017-08" db="EMBL/GenBank/DDBJ databases">
        <title>Genomes of Fischerella (Mastigocladus) sp. strains.</title>
        <authorList>
            <person name="Miller S.R."/>
        </authorList>
    </citation>
    <scope>NUCLEOTIDE SEQUENCE [LARGE SCALE GENOMIC DNA]</scope>
    <source>
        <strain evidence="1 2">CCMEE 5323</strain>
    </source>
</reference>
<keyword evidence="2" id="KW-1185">Reference proteome</keyword>
<accession>A0A2N6K8F1</accession>
<evidence type="ECO:0000313" key="1">
    <source>
        <dbReference type="EMBL" id="PLZ93838.1"/>
    </source>
</evidence>
<evidence type="ECO:0000313" key="2">
    <source>
        <dbReference type="Proteomes" id="UP000235036"/>
    </source>
</evidence>
<gene>
    <name evidence="1" type="ORF">CEN44_02070</name>
</gene>
<sequence>MLSREELEALSLEDLQQIARSYGIQPPGNYNNRESWINVLTTFPYKAIEQMRDGIGLHSPGIEIYKYISVALDMMGEPTDTQRALLKATEGAQRLVDKRWRMYQEKMYKLYRVKLLLHQAVKLLTTGG</sequence>
<dbReference type="AlphaFoldDB" id="A0A2N6K8F1"/>
<organism evidence="1 2">
    <name type="scientific">Fischerella muscicola CCMEE 5323</name>
    <dbReference type="NCBI Taxonomy" id="2019572"/>
    <lineage>
        <taxon>Bacteria</taxon>
        <taxon>Bacillati</taxon>
        <taxon>Cyanobacteriota</taxon>
        <taxon>Cyanophyceae</taxon>
        <taxon>Nostocales</taxon>
        <taxon>Hapalosiphonaceae</taxon>
        <taxon>Fischerella</taxon>
    </lineage>
</organism>
<comment type="caution">
    <text evidence="1">The sequence shown here is derived from an EMBL/GenBank/DDBJ whole genome shotgun (WGS) entry which is preliminary data.</text>
</comment>
<protein>
    <submittedName>
        <fullName evidence="1">Uncharacterized protein</fullName>
    </submittedName>
</protein>
<name>A0A2N6K8F1_FISMU</name>
<dbReference type="Proteomes" id="UP000235036">
    <property type="component" value="Unassembled WGS sequence"/>
</dbReference>
<dbReference type="EMBL" id="NRQW01000048">
    <property type="protein sequence ID" value="PLZ93838.1"/>
    <property type="molecule type" value="Genomic_DNA"/>
</dbReference>
<dbReference type="RefSeq" id="WP_016865766.1">
    <property type="nucleotide sequence ID" value="NZ_CAWNVR010000546.1"/>
</dbReference>
<proteinExistence type="predicted"/>